<dbReference type="Pfam" id="PF09907">
    <property type="entry name" value="HigB_toxin"/>
    <property type="match status" value="1"/>
</dbReference>
<proteinExistence type="predicted"/>
<keyword evidence="2" id="KW-1185">Reference proteome</keyword>
<accession>A0A2T4TYH8</accession>
<dbReference type="GO" id="GO:0003723">
    <property type="term" value="F:RNA binding"/>
    <property type="evidence" value="ECO:0007669"/>
    <property type="project" value="InterPro"/>
</dbReference>
<evidence type="ECO:0000313" key="2">
    <source>
        <dbReference type="Proteomes" id="UP000241436"/>
    </source>
</evidence>
<gene>
    <name evidence="1" type="ORF">CLG94_05805</name>
</gene>
<dbReference type="EMBL" id="NVQC01000017">
    <property type="protein sequence ID" value="PTL36174.1"/>
    <property type="molecule type" value="Genomic_DNA"/>
</dbReference>
<organism evidence="1 2">
    <name type="scientific">Candidatus Methylomirabilis limnetica</name>
    <dbReference type="NCBI Taxonomy" id="2033718"/>
    <lineage>
        <taxon>Bacteria</taxon>
        <taxon>Candidatus Methylomirabilota</taxon>
        <taxon>Candidatus Methylomirabilia</taxon>
        <taxon>Candidatus Methylomirabilales</taxon>
        <taxon>Candidatus Methylomirabilaceae</taxon>
        <taxon>Candidatus Methylomirabilis</taxon>
    </lineage>
</organism>
<dbReference type="Proteomes" id="UP000241436">
    <property type="component" value="Unassembled WGS sequence"/>
</dbReference>
<dbReference type="InterPro" id="IPR018669">
    <property type="entry name" value="Toxin_HigB"/>
</dbReference>
<evidence type="ECO:0000313" key="1">
    <source>
        <dbReference type="EMBL" id="PTL36174.1"/>
    </source>
</evidence>
<dbReference type="RefSeq" id="WP_107561921.1">
    <property type="nucleotide sequence ID" value="NZ_NVQC01000017.1"/>
</dbReference>
<name>A0A2T4TYH8_9BACT</name>
<dbReference type="GO" id="GO:0004519">
    <property type="term" value="F:endonuclease activity"/>
    <property type="evidence" value="ECO:0007669"/>
    <property type="project" value="InterPro"/>
</dbReference>
<evidence type="ECO:0008006" key="3">
    <source>
        <dbReference type="Google" id="ProtNLM"/>
    </source>
</evidence>
<dbReference type="OrthoDB" id="9810738at2"/>
<reference evidence="2" key="2">
    <citation type="journal article" date="2018" name="Environ. Microbiol.">
        <title>Bloom of a denitrifying methanotroph, 'Candidatus Methylomirabilis limnetica', in a deep stratified lake.</title>
        <authorList>
            <person name="Graf J.S."/>
            <person name="Mayr M.J."/>
            <person name="Marchant H.K."/>
            <person name="Tienken D."/>
            <person name="Hach P.F."/>
            <person name="Brand A."/>
            <person name="Schubert C.J."/>
            <person name="Kuypers M.M."/>
            <person name="Milucka J."/>
        </authorList>
    </citation>
    <scope>NUCLEOTIDE SEQUENCE [LARGE SCALE GENOMIC DNA]</scope>
    <source>
        <strain evidence="2">Zug</strain>
    </source>
</reference>
<dbReference type="AlphaFoldDB" id="A0A2T4TYH8"/>
<sequence>MKLIGRDVFQLFVRKHPDARSSLKSWTQAVESNSFKHFVDLKKTFGSADQVKAHTVFNICGNKYRLIAVVDYTIQSVSIECVLTHAEYDEERWRK</sequence>
<dbReference type="GO" id="GO:0110001">
    <property type="term" value="C:toxin-antitoxin complex"/>
    <property type="evidence" value="ECO:0007669"/>
    <property type="project" value="InterPro"/>
</dbReference>
<comment type="caution">
    <text evidence="1">The sequence shown here is derived from an EMBL/GenBank/DDBJ whole genome shotgun (WGS) entry which is preliminary data.</text>
</comment>
<protein>
    <recommendedName>
        <fullName evidence="3">Addiction module toxin RelE</fullName>
    </recommendedName>
</protein>
<reference evidence="1 2" key="1">
    <citation type="submission" date="2017-09" db="EMBL/GenBank/DDBJ databases">
        <title>Bloom of a denitrifying methanotroph, Candidatus Methylomirabilis limnetica, in a deep stratified lake.</title>
        <authorList>
            <person name="Graf J.S."/>
            <person name="Marchant H.K."/>
            <person name="Tienken D."/>
            <person name="Hach P.F."/>
            <person name="Brand A."/>
            <person name="Schubert C.J."/>
            <person name="Kuypers M.M."/>
            <person name="Milucka J."/>
        </authorList>
    </citation>
    <scope>NUCLEOTIDE SEQUENCE [LARGE SCALE GENOMIC DNA]</scope>
    <source>
        <strain evidence="1 2">Zug</strain>
    </source>
</reference>